<evidence type="ECO:0000256" key="4">
    <source>
        <dbReference type="ARBA" id="ARBA00022692"/>
    </source>
</evidence>
<feature type="transmembrane region" description="Helical" evidence="9">
    <location>
        <begin position="281"/>
        <end position="300"/>
    </location>
</feature>
<feature type="transmembrane region" description="Helical" evidence="9">
    <location>
        <begin position="229"/>
        <end position="249"/>
    </location>
</feature>
<evidence type="ECO:0000313" key="11">
    <source>
        <dbReference type="EMBL" id="EDQ50894.1"/>
    </source>
</evidence>
<feature type="chain" id="PRO_5014298055" evidence="10">
    <location>
        <begin position="34"/>
        <end position="349"/>
    </location>
</feature>
<feature type="transmembrane region" description="Helical" evidence="9">
    <location>
        <begin position="199"/>
        <end position="217"/>
    </location>
</feature>
<dbReference type="GeneID" id="112277812"/>
<comment type="similarity">
    <text evidence="3">Belongs to the OST3/OST6 family.</text>
</comment>
<evidence type="ECO:0000256" key="8">
    <source>
        <dbReference type="ARBA" id="ARBA00023136"/>
    </source>
</evidence>
<dbReference type="PaxDb" id="3218-PP1S399_23V6.1"/>
<dbReference type="Gramene" id="Pp3c26_7270V3.1">
    <property type="protein sequence ID" value="PAC:32917749.CDS.1"/>
    <property type="gene ID" value="Pp3c26_7270"/>
</dbReference>
<dbReference type="EnsemblPlants" id="Pp3c26_7270V3.1">
    <property type="protein sequence ID" value="PAC:32917749.CDS.1"/>
    <property type="gene ID" value="Pp3c26_7270"/>
</dbReference>
<dbReference type="PANTHER" id="PTHR12692">
    <property type="entry name" value="DOLICHYL-DIPHOSPHOOLIGOSACCHARIDE--PROTEIN GLYCOSYLTRANSFERASE-RELATED"/>
    <property type="match status" value="1"/>
</dbReference>
<dbReference type="Proteomes" id="UP000006727">
    <property type="component" value="Chromosome 26"/>
</dbReference>
<protein>
    <submittedName>
        <fullName evidence="11">Predicted protein</fullName>
    </submittedName>
</protein>
<evidence type="ECO:0000256" key="9">
    <source>
        <dbReference type="SAM" id="Phobius"/>
    </source>
</evidence>
<sequence length="349" mass="38847">MGQLNRDWSSGVGLRAALCVFAVVLVAAAGAESNEDRVADLLYMRSQSKDGVIRLDDNNFRRFMSTTSGPRPYSLILFFDASQLHANTELKLVEFRKEFGLVATAYANHNKGTEAEGKVFFCDLEFKHMQGVFQMFGVQSLPHVRSVASGSGDQKASEEMNHGEYPRTAEGIASFVMAKTNQQCGPIARPPPLSKRQTWALAILVLLATPFAVKIMAAPDSPLREPRVWCGGALLIYFFSVSGGMHNIIRKMPLFMQDRANPDKLVFFYQGSGVQLGAEGFVVGFLYTLVGLLIGFVTHLAPLIRSKILQRLLMITVITISFMAVRKVIALDNWKTGYWIHAFWPTRWT</sequence>
<keyword evidence="14" id="KW-1185">Reference proteome</keyword>
<evidence type="ECO:0000313" key="13">
    <source>
        <dbReference type="EnsemblPlants" id="PAC:32917749.CDS.1"/>
    </source>
</evidence>
<reference evidence="11 14" key="1">
    <citation type="journal article" date="2008" name="Science">
        <title>The Physcomitrella genome reveals evolutionary insights into the conquest of land by plants.</title>
        <authorList>
            <person name="Rensing S."/>
            <person name="Lang D."/>
            <person name="Zimmer A."/>
            <person name="Terry A."/>
            <person name="Salamov A."/>
            <person name="Shapiro H."/>
            <person name="Nishiyama T."/>
            <person name="Perroud P.-F."/>
            <person name="Lindquist E."/>
            <person name="Kamisugi Y."/>
            <person name="Tanahashi T."/>
            <person name="Sakakibara K."/>
            <person name="Fujita T."/>
            <person name="Oishi K."/>
            <person name="Shin-I T."/>
            <person name="Kuroki Y."/>
            <person name="Toyoda A."/>
            <person name="Suzuki Y."/>
            <person name="Hashimoto A."/>
            <person name="Yamaguchi K."/>
            <person name="Sugano A."/>
            <person name="Kohara Y."/>
            <person name="Fujiyama A."/>
            <person name="Anterola A."/>
            <person name="Aoki S."/>
            <person name="Ashton N."/>
            <person name="Barbazuk W.B."/>
            <person name="Barker E."/>
            <person name="Bennetzen J."/>
            <person name="Bezanilla M."/>
            <person name="Blankenship R."/>
            <person name="Cho S.H."/>
            <person name="Dutcher S."/>
            <person name="Estelle M."/>
            <person name="Fawcett J.A."/>
            <person name="Gundlach H."/>
            <person name="Hanada K."/>
            <person name="Heyl A."/>
            <person name="Hicks K.A."/>
            <person name="Hugh J."/>
            <person name="Lohr M."/>
            <person name="Mayer K."/>
            <person name="Melkozernov A."/>
            <person name="Murata T."/>
            <person name="Nelson D."/>
            <person name="Pils B."/>
            <person name="Prigge M."/>
            <person name="Reiss B."/>
            <person name="Renner T."/>
            <person name="Rombauts S."/>
            <person name="Rushton P."/>
            <person name="Sanderfoot A."/>
            <person name="Schween G."/>
            <person name="Shiu S.-H."/>
            <person name="Stueber K."/>
            <person name="Theodoulou F.L."/>
            <person name="Tu H."/>
            <person name="Van de Peer Y."/>
            <person name="Verrier P.J."/>
            <person name="Waters E."/>
            <person name="Wood A."/>
            <person name="Yang L."/>
            <person name="Cove D."/>
            <person name="Cuming A."/>
            <person name="Hasebe M."/>
            <person name="Lucas S."/>
            <person name="Mishler D.B."/>
            <person name="Reski R."/>
            <person name="Grigoriev I."/>
            <person name="Quatrano R.S."/>
            <person name="Boore J.L."/>
        </authorList>
    </citation>
    <scope>NUCLEOTIDE SEQUENCE [LARGE SCALE GENOMIC DNA]</scope>
    <source>
        <strain evidence="13 14">cv. Gransden 2004</strain>
    </source>
</reference>
<dbReference type="EMBL" id="ABEU02000026">
    <property type="protein sequence ID" value="PNR26868.1"/>
    <property type="molecule type" value="Genomic_DNA"/>
</dbReference>
<evidence type="ECO:0000313" key="12">
    <source>
        <dbReference type="EMBL" id="PNR26868.1"/>
    </source>
</evidence>
<dbReference type="eggNOG" id="KOG2603">
    <property type="taxonomic scope" value="Eukaryota"/>
</dbReference>
<reference evidence="12 14" key="2">
    <citation type="journal article" date="2018" name="Plant J.">
        <title>The Physcomitrella patens chromosome-scale assembly reveals moss genome structure and evolution.</title>
        <authorList>
            <person name="Lang D."/>
            <person name="Ullrich K.K."/>
            <person name="Murat F."/>
            <person name="Fuchs J."/>
            <person name="Jenkins J."/>
            <person name="Haas F.B."/>
            <person name="Piednoel M."/>
            <person name="Gundlach H."/>
            <person name="Van Bel M."/>
            <person name="Meyberg R."/>
            <person name="Vives C."/>
            <person name="Morata J."/>
            <person name="Symeonidi A."/>
            <person name="Hiss M."/>
            <person name="Muchero W."/>
            <person name="Kamisugi Y."/>
            <person name="Saleh O."/>
            <person name="Blanc G."/>
            <person name="Decker E.L."/>
            <person name="van Gessel N."/>
            <person name="Grimwood J."/>
            <person name="Hayes R.D."/>
            <person name="Graham S.W."/>
            <person name="Gunter L.E."/>
            <person name="McDaniel S.F."/>
            <person name="Hoernstein S.N.W."/>
            <person name="Larsson A."/>
            <person name="Li F.W."/>
            <person name="Perroud P.F."/>
            <person name="Phillips J."/>
            <person name="Ranjan P."/>
            <person name="Rokshar D.S."/>
            <person name="Rothfels C.J."/>
            <person name="Schneider L."/>
            <person name="Shu S."/>
            <person name="Stevenson D.W."/>
            <person name="Thummler F."/>
            <person name="Tillich M."/>
            <person name="Villarreal Aguilar J.C."/>
            <person name="Widiez T."/>
            <person name="Wong G.K."/>
            <person name="Wymore A."/>
            <person name="Zhang Y."/>
            <person name="Zimmer A.D."/>
            <person name="Quatrano R.S."/>
            <person name="Mayer K.F.X."/>
            <person name="Goodstein D."/>
            <person name="Casacuberta J.M."/>
            <person name="Vandepoele K."/>
            <person name="Reski R."/>
            <person name="Cuming A.C."/>
            <person name="Tuskan G.A."/>
            <person name="Maumus F."/>
            <person name="Salse J."/>
            <person name="Schmutz J."/>
            <person name="Rensing S.A."/>
        </authorList>
    </citation>
    <scope>NUCLEOTIDE SEQUENCE [LARGE SCALE GENOMIC DNA]</scope>
    <source>
        <strain evidence="13 14">cv. Gransden 2004</strain>
    </source>
</reference>
<dbReference type="Gene3D" id="3.40.30.10">
    <property type="entry name" value="Glutaredoxin"/>
    <property type="match status" value="1"/>
</dbReference>
<evidence type="ECO:0000256" key="1">
    <source>
        <dbReference type="ARBA" id="ARBA00002791"/>
    </source>
</evidence>
<organism>
    <name type="scientific">Physcomitrium patens</name>
    <name type="common">Spreading-leaved earth moss</name>
    <name type="synonym">Physcomitrella patens</name>
    <dbReference type="NCBI Taxonomy" id="3218"/>
    <lineage>
        <taxon>Eukaryota</taxon>
        <taxon>Viridiplantae</taxon>
        <taxon>Streptophyta</taxon>
        <taxon>Embryophyta</taxon>
        <taxon>Bryophyta</taxon>
        <taxon>Bryophytina</taxon>
        <taxon>Bryopsida</taxon>
        <taxon>Funariidae</taxon>
        <taxon>Funariales</taxon>
        <taxon>Funariaceae</taxon>
        <taxon>Physcomitrium</taxon>
    </lineage>
</organism>
<keyword evidence="8 9" id="KW-0472">Membrane</keyword>
<evidence type="ECO:0000256" key="7">
    <source>
        <dbReference type="ARBA" id="ARBA00022989"/>
    </source>
</evidence>
<evidence type="ECO:0000256" key="6">
    <source>
        <dbReference type="ARBA" id="ARBA00022824"/>
    </source>
</evidence>
<accession>A9U0A8</accession>
<evidence type="ECO:0000256" key="10">
    <source>
        <dbReference type="SAM" id="SignalP"/>
    </source>
</evidence>
<dbReference type="EnsemblPlants" id="Pp3c26_7270V3.2">
    <property type="protein sequence ID" value="PAC:32917750.CDS.1"/>
    <property type="gene ID" value="Pp3c26_7270"/>
</dbReference>
<keyword evidence="4 9" id="KW-0812">Transmembrane</keyword>
<dbReference type="InterPro" id="IPR021149">
    <property type="entry name" value="OligosaccharylTrfase_OST3/OST6"/>
</dbReference>
<dbReference type="FunCoup" id="A9U0A8">
    <property type="interactions" value="2296"/>
</dbReference>
<dbReference type="AlphaFoldDB" id="A9U0A8"/>
<dbReference type="STRING" id="3218.A9U0A8"/>
<dbReference type="EMBL" id="DS545284">
    <property type="protein sequence ID" value="EDQ50894.1"/>
    <property type="molecule type" value="Genomic_DNA"/>
</dbReference>
<evidence type="ECO:0000313" key="14">
    <source>
        <dbReference type="Proteomes" id="UP000006727"/>
    </source>
</evidence>
<dbReference type="OrthoDB" id="67566at2759"/>
<keyword evidence="6" id="KW-0256">Endoplasmic reticulum</keyword>
<feature type="signal peptide" evidence="10">
    <location>
        <begin position="1"/>
        <end position="33"/>
    </location>
</feature>
<comment type="subcellular location">
    <subcellularLocation>
        <location evidence="2">Endoplasmic reticulum membrane</location>
        <topology evidence="2">Multi-pass membrane protein</topology>
    </subcellularLocation>
</comment>
<dbReference type="Gramene" id="Pp3c26_7270V3.2">
    <property type="protein sequence ID" value="PAC:32917750.CDS.1"/>
    <property type="gene ID" value="Pp3c26_7270"/>
</dbReference>
<comment type="function">
    <text evidence="1">Subunit of the oligosaccharyl transferase (OST) complex that catalyzes the initial transfer of a defined glycan (Glc(3)Man(9)GlcNAc(2) in eukaryotes) from the lipid carrier dolichol-pyrophosphate to an asparagine residue within an Asn-X-Ser/Thr consensus motif in nascent polypeptide chains, the first step in protein N-glycosylation. N-glycosylation occurs cotranslationally and the complex associates with the Sec61 complex at the channel-forming translocon complex that mediates protein translocation across the endoplasmic reticulum (ER). All subunits are required for a maximal enzyme activity.</text>
</comment>
<keyword evidence="7 9" id="KW-1133">Transmembrane helix</keyword>
<name>A9U0A8_PHYPA</name>
<evidence type="ECO:0000256" key="3">
    <source>
        <dbReference type="ARBA" id="ARBA00009561"/>
    </source>
</evidence>
<dbReference type="GO" id="GO:0018279">
    <property type="term" value="P:protein N-linked glycosylation via asparagine"/>
    <property type="evidence" value="ECO:0000318"/>
    <property type="project" value="GO_Central"/>
</dbReference>
<evidence type="ECO:0000256" key="2">
    <source>
        <dbReference type="ARBA" id="ARBA00004477"/>
    </source>
</evidence>
<dbReference type="Pfam" id="PF04756">
    <property type="entry name" value="OST3_OST6"/>
    <property type="match status" value="1"/>
</dbReference>
<proteinExistence type="inferred from homology"/>
<dbReference type="PANTHER" id="PTHR12692:SF0">
    <property type="entry name" value="GH11935P"/>
    <property type="match status" value="1"/>
</dbReference>
<feature type="transmembrane region" description="Helical" evidence="9">
    <location>
        <begin position="312"/>
        <end position="329"/>
    </location>
</feature>
<gene>
    <name evidence="13" type="primary">LOC112277812</name>
    <name evidence="12" type="ORF">PHYPA_030349</name>
    <name evidence="11" type="ORF">PHYPADRAFT_109110</name>
</gene>
<dbReference type="KEGG" id="ppp:112277812"/>
<reference evidence="13" key="3">
    <citation type="submission" date="2020-12" db="UniProtKB">
        <authorList>
            <consortium name="EnsemblPlants"/>
        </authorList>
    </citation>
    <scope>IDENTIFICATION</scope>
</reference>
<dbReference type="GO" id="GO:0008250">
    <property type="term" value="C:oligosaccharyltransferase complex"/>
    <property type="evidence" value="ECO:0000318"/>
    <property type="project" value="GO_Central"/>
</dbReference>
<evidence type="ECO:0000256" key="5">
    <source>
        <dbReference type="ARBA" id="ARBA00022729"/>
    </source>
</evidence>
<keyword evidence="5 10" id="KW-0732">Signal</keyword>
<dbReference type="HOGENOM" id="CLU_046478_0_0_1"/>
<dbReference type="RefSeq" id="XP_024366325.1">
    <property type="nucleotide sequence ID" value="XM_024510557.2"/>
</dbReference>
<dbReference type="OMA" id="VLFGMYS"/>